<dbReference type="PANTHER" id="PTHR23504">
    <property type="entry name" value="MAJOR FACILITATOR SUPERFAMILY DOMAIN-CONTAINING PROTEIN 10"/>
    <property type="match status" value="1"/>
</dbReference>
<name>A0ABW9AA76_9BURK</name>
<dbReference type="Pfam" id="PF07690">
    <property type="entry name" value="MFS_1"/>
    <property type="match status" value="1"/>
</dbReference>
<dbReference type="Proteomes" id="UP001629246">
    <property type="component" value="Unassembled WGS sequence"/>
</dbReference>
<keyword evidence="11" id="KW-1185">Reference proteome</keyword>
<dbReference type="InterPro" id="IPR011701">
    <property type="entry name" value="MFS"/>
</dbReference>
<evidence type="ECO:0000256" key="1">
    <source>
        <dbReference type="ARBA" id="ARBA00003279"/>
    </source>
</evidence>
<feature type="transmembrane region" description="Helical" evidence="8">
    <location>
        <begin position="290"/>
        <end position="308"/>
    </location>
</feature>
<dbReference type="InterPro" id="IPR036259">
    <property type="entry name" value="MFS_trans_sf"/>
</dbReference>
<reference evidence="10 11" key="1">
    <citation type="journal article" date="2024" name="Chem. Sci.">
        <title>Discovery of megapolipeptins by genome mining of a Burkholderiales bacteria collection.</title>
        <authorList>
            <person name="Paulo B.S."/>
            <person name="Recchia M.J.J."/>
            <person name="Lee S."/>
            <person name="Fergusson C.H."/>
            <person name="Romanowski S.B."/>
            <person name="Hernandez A."/>
            <person name="Krull N."/>
            <person name="Liu D.Y."/>
            <person name="Cavanagh H."/>
            <person name="Bos A."/>
            <person name="Gray C.A."/>
            <person name="Murphy B.T."/>
            <person name="Linington R.G."/>
            <person name="Eustaquio A.S."/>
        </authorList>
    </citation>
    <scope>NUCLEOTIDE SEQUENCE [LARGE SCALE GENOMIC DNA]</scope>
    <source>
        <strain evidence="10 11">RL21-008-BIB-A</strain>
    </source>
</reference>
<dbReference type="InterPro" id="IPR020846">
    <property type="entry name" value="MFS_dom"/>
</dbReference>
<organism evidence="10 11">
    <name type="scientific">Herbaspirillum lusitanum</name>
    <dbReference type="NCBI Taxonomy" id="213312"/>
    <lineage>
        <taxon>Bacteria</taxon>
        <taxon>Pseudomonadati</taxon>
        <taxon>Pseudomonadota</taxon>
        <taxon>Betaproteobacteria</taxon>
        <taxon>Burkholderiales</taxon>
        <taxon>Oxalobacteraceae</taxon>
        <taxon>Herbaspirillum</taxon>
    </lineage>
</organism>
<comment type="subcellular location">
    <subcellularLocation>
        <location evidence="2">Membrane</location>
        <topology evidence="2">Multi-pass membrane protein</topology>
    </subcellularLocation>
</comment>
<comment type="caution">
    <text evidence="10">The sequence shown here is derived from an EMBL/GenBank/DDBJ whole genome shotgun (WGS) entry which is preliminary data.</text>
</comment>
<dbReference type="PROSITE" id="PS50850">
    <property type="entry name" value="MFS"/>
    <property type="match status" value="1"/>
</dbReference>
<evidence type="ECO:0000256" key="4">
    <source>
        <dbReference type="ARBA" id="ARBA00022448"/>
    </source>
</evidence>
<feature type="transmembrane region" description="Helical" evidence="8">
    <location>
        <begin position="85"/>
        <end position="103"/>
    </location>
</feature>
<keyword evidence="5 8" id="KW-0812">Transmembrane</keyword>
<feature type="transmembrane region" description="Helical" evidence="8">
    <location>
        <begin position="347"/>
        <end position="371"/>
    </location>
</feature>
<feature type="transmembrane region" description="Helical" evidence="8">
    <location>
        <begin position="383"/>
        <end position="402"/>
    </location>
</feature>
<accession>A0ABW9AA76</accession>
<keyword evidence="4" id="KW-0813">Transport</keyword>
<evidence type="ECO:0000256" key="2">
    <source>
        <dbReference type="ARBA" id="ARBA00004141"/>
    </source>
</evidence>
<feature type="transmembrane region" description="Helical" evidence="8">
    <location>
        <begin position="173"/>
        <end position="191"/>
    </location>
</feature>
<evidence type="ECO:0000313" key="10">
    <source>
        <dbReference type="EMBL" id="MFL9925144.1"/>
    </source>
</evidence>
<dbReference type="PRINTS" id="PR01035">
    <property type="entry name" value="TCRTETA"/>
</dbReference>
<proteinExistence type="inferred from homology"/>
<dbReference type="InterPro" id="IPR001958">
    <property type="entry name" value="Tet-R_TetA/multi-R_MdtG-like"/>
</dbReference>
<feature type="domain" description="Major facilitator superfamily (MFS) profile" evidence="9">
    <location>
        <begin position="15"/>
        <end position="409"/>
    </location>
</feature>
<feature type="transmembrane region" description="Helical" evidence="8">
    <location>
        <begin position="259"/>
        <end position="278"/>
    </location>
</feature>
<feature type="transmembrane region" description="Helical" evidence="8">
    <location>
        <begin position="53"/>
        <end position="73"/>
    </location>
</feature>
<evidence type="ECO:0000256" key="7">
    <source>
        <dbReference type="ARBA" id="ARBA00023136"/>
    </source>
</evidence>
<feature type="transmembrane region" description="Helical" evidence="8">
    <location>
        <begin position="223"/>
        <end position="247"/>
    </location>
</feature>
<evidence type="ECO:0000256" key="6">
    <source>
        <dbReference type="ARBA" id="ARBA00022989"/>
    </source>
</evidence>
<evidence type="ECO:0000256" key="8">
    <source>
        <dbReference type="SAM" id="Phobius"/>
    </source>
</evidence>
<comment type="similarity">
    <text evidence="3">Belongs to the major facilitator superfamily. TCR/Tet family.</text>
</comment>
<feature type="transmembrane region" description="Helical" evidence="8">
    <location>
        <begin position="143"/>
        <end position="167"/>
    </location>
</feature>
<comment type="function">
    <text evidence="1">Resistance to tetracycline by an active tetracycline efflux. This is an energy-dependent process that decreases the accumulation of the antibiotic in whole cells. This protein functions as a metal-tetracycline/H(+) antiporter.</text>
</comment>
<dbReference type="InterPro" id="IPR005829">
    <property type="entry name" value="Sugar_transporter_CS"/>
</dbReference>
<dbReference type="CDD" id="cd17388">
    <property type="entry name" value="MFS_TetA"/>
    <property type="match status" value="1"/>
</dbReference>
<keyword evidence="6 8" id="KW-1133">Transmembrane helix</keyword>
<feature type="transmembrane region" description="Helical" evidence="8">
    <location>
        <begin position="109"/>
        <end position="131"/>
    </location>
</feature>
<dbReference type="RefSeq" id="WP_408158329.1">
    <property type="nucleotide sequence ID" value="NZ_JAQQFM010000005.1"/>
</dbReference>
<dbReference type="EMBL" id="JAQQFM010000005">
    <property type="protein sequence ID" value="MFL9925144.1"/>
    <property type="molecule type" value="Genomic_DNA"/>
</dbReference>
<dbReference type="SUPFAM" id="SSF103473">
    <property type="entry name" value="MFS general substrate transporter"/>
    <property type="match status" value="1"/>
</dbReference>
<dbReference type="PANTHER" id="PTHR23504:SF15">
    <property type="entry name" value="MAJOR FACILITATOR SUPERFAMILY (MFS) PROFILE DOMAIN-CONTAINING PROTEIN"/>
    <property type="match status" value="1"/>
</dbReference>
<protein>
    <submittedName>
        <fullName evidence="10">TCR/Tet family MFS transporter</fullName>
    </submittedName>
</protein>
<keyword evidence="7 8" id="KW-0472">Membrane</keyword>
<dbReference type="Gene3D" id="1.20.1250.20">
    <property type="entry name" value="MFS general substrate transporter like domains"/>
    <property type="match status" value="1"/>
</dbReference>
<gene>
    <name evidence="10" type="ORF">PQR62_12780</name>
</gene>
<dbReference type="PROSITE" id="PS00216">
    <property type="entry name" value="SUGAR_TRANSPORT_1"/>
    <property type="match status" value="1"/>
</dbReference>
<evidence type="ECO:0000313" key="11">
    <source>
        <dbReference type="Proteomes" id="UP001629246"/>
    </source>
</evidence>
<evidence type="ECO:0000256" key="3">
    <source>
        <dbReference type="ARBA" id="ARBA00007520"/>
    </source>
</evidence>
<sequence length="413" mass="43992">MSRLPKSSLASRQAAVPFILVTVLFDVLGFGLIIPVLPALVGQFAQDPASQSYWYGLLSAVYGLMQFVCAPLLGALSDRFGRRPVILISVFGLGLDFLLLAFAPSLTVILLARVIGGATAANFSVANAYIADVTSGEERARSFGLIGAAFGVGFILGPVIGGFLAVVDLRLPFFFASGLAALNWCYGYFVLPESLPAERRSRFKLANANPFAALRGLARLQGVGGLVGVYAFSMLAQFVLYTVWVLYGTFRFGWGPEENGASLFMAGVVSAVVQGGLLGMLLRRWGEMKAMQIGFCSAIVAYICYGLAQQSWVMYCIIFGNFLAAISAPAIQGLISKAVDPKEQGVMMGALTSINSVTMIVAPLIGAPMLAEVSNLPKSDWRIGSVFFVCAGLQAIAWLLALRLSGRKEFKAA</sequence>
<evidence type="ECO:0000259" key="9">
    <source>
        <dbReference type="PROSITE" id="PS50850"/>
    </source>
</evidence>
<evidence type="ECO:0000256" key="5">
    <source>
        <dbReference type="ARBA" id="ARBA00022692"/>
    </source>
</evidence>
<feature type="transmembrane region" description="Helical" evidence="8">
    <location>
        <begin position="314"/>
        <end position="335"/>
    </location>
</feature>
<feature type="transmembrane region" description="Helical" evidence="8">
    <location>
        <begin position="15"/>
        <end position="41"/>
    </location>
</feature>